<evidence type="ECO:0000256" key="3">
    <source>
        <dbReference type="ARBA" id="ARBA00022448"/>
    </source>
</evidence>
<evidence type="ECO:0000256" key="4">
    <source>
        <dbReference type="ARBA" id="ARBA00022475"/>
    </source>
</evidence>
<comment type="similarity">
    <text evidence="12">Belongs to the cytochrome b561 family.</text>
</comment>
<keyword evidence="8" id="KW-0249">Electron transport</keyword>
<dbReference type="GO" id="GO:0022904">
    <property type="term" value="P:respiratory electron transport chain"/>
    <property type="evidence" value="ECO:0007669"/>
    <property type="project" value="InterPro"/>
</dbReference>
<keyword evidence="4" id="KW-1003">Cell membrane</keyword>
<dbReference type="InterPro" id="IPR011577">
    <property type="entry name" value="Cyt_b561_bac/Ni-Hgenase"/>
</dbReference>
<keyword evidence="5" id="KW-0349">Heme</keyword>
<dbReference type="Pfam" id="PF01292">
    <property type="entry name" value="Ni_hydr_CYTB"/>
    <property type="match status" value="1"/>
</dbReference>
<evidence type="ECO:0000256" key="12">
    <source>
        <dbReference type="ARBA" id="ARBA00037975"/>
    </source>
</evidence>
<gene>
    <name evidence="15" type="ORF">DAH66_08870</name>
</gene>
<evidence type="ECO:0000256" key="2">
    <source>
        <dbReference type="ARBA" id="ARBA00004651"/>
    </source>
</evidence>
<protein>
    <submittedName>
        <fullName evidence="15">Cytochrome b</fullName>
    </submittedName>
</protein>
<evidence type="ECO:0000256" key="10">
    <source>
        <dbReference type="ARBA" id="ARBA00023004"/>
    </source>
</evidence>
<comment type="cofactor">
    <cofactor evidence="1">
        <name>heme b</name>
        <dbReference type="ChEBI" id="CHEBI:60344"/>
    </cofactor>
</comment>
<proteinExistence type="inferred from homology"/>
<evidence type="ECO:0000256" key="8">
    <source>
        <dbReference type="ARBA" id="ARBA00022982"/>
    </source>
</evidence>
<evidence type="ECO:0000259" key="14">
    <source>
        <dbReference type="Pfam" id="PF01292"/>
    </source>
</evidence>
<dbReference type="EMBL" id="QQYZ01000006">
    <property type="protein sequence ID" value="RSY86962.1"/>
    <property type="molecule type" value="Genomic_DNA"/>
</dbReference>
<keyword evidence="6 13" id="KW-0812">Transmembrane</keyword>
<evidence type="ECO:0000256" key="13">
    <source>
        <dbReference type="SAM" id="Phobius"/>
    </source>
</evidence>
<feature type="transmembrane region" description="Helical" evidence="13">
    <location>
        <begin position="12"/>
        <end position="33"/>
    </location>
</feature>
<dbReference type="InterPro" id="IPR016174">
    <property type="entry name" value="Di-haem_cyt_TM"/>
</dbReference>
<dbReference type="Proteomes" id="UP000287746">
    <property type="component" value="Unassembled WGS sequence"/>
</dbReference>
<dbReference type="GO" id="GO:0020037">
    <property type="term" value="F:heme binding"/>
    <property type="evidence" value="ECO:0007669"/>
    <property type="project" value="TreeGrafter"/>
</dbReference>
<keyword evidence="7" id="KW-0479">Metal-binding</keyword>
<evidence type="ECO:0000256" key="5">
    <source>
        <dbReference type="ARBA" id="ARBA00022617"/>
    </source>
</evidence>
<dbReference type="RefSeq" id="WP_126004237.1">
    <property type="nucleotide sequence ID" value="NZ_QQYZ01000006.1"/>
</dbReference>
<dbReference type="SUPFAM" id="SSF81342">
    <property type="entry name" value="Transmembrane di-heme cytochromes"/>
    <property type="match status" value="1"/>
</dbReference>
<evidence type="ECO:0000256" key="6">
    <source>
        <dbReference type="ARBA" id="ARBA00022692"/>
    </source>
</evidence>
<evidence type="ECO:0000256" key="9">
    <source>
        <dbReference type="ARBA" id="ARBA00022989"/>
    </source>
</evidence>
<accession>A0A430G504</accession>
<reference evidence="15 16" key="1">
    <citation type="submission" date="2018-07" db="EMBL/GenBank/DDBJ databases">
        <title>Genomic and Epidemiologic Investigation of an Indolent Hospital Outbreak.</title>
        <authorList>
            <person name="Johnson R.C."/>
            <person name="Deming C."/>
            <person name="Conlan S."/>
            <person name="Zellmer C.J."/>
            <person name="Michelin A.V."/>
            <person name="Lee-Lin S."/>
            <person name="Thomas P.J."/>
            <person name="Park M."/>
            <person name="Weingarten R.A."/>
            <person name="Less J."/>
            <person name="Dekker J.P."/>
            <person name="Frank K.M."/>
            <person name="Musser K.A."/>
            <person name="Mcquiston J.R."/>
            <person name="Henderson D.K."/>
            <person name="Lau A.F."/>
            <person name="Palmore T.N."/>
            <person name="Segre J.A."/>
        </authorList>
    </citation>
    <scope>NUCLEOTIDE SEQUENCE [LARGE SCALE GENOMIC DNA]</scope>
    <source>
        <strain evidence="15 16">SK-CDC1_0717</strain>
    </source>
</reference>
<keyword evidence="9 13" id="KW-1133">Transmembrane helix</keyword>
<keyword evidence="10" id="KW-0408">Iron</keyword>
<evidence type="ECO:0000313" key="16">
    <source>
        <dbReference type="Proteomes" id="UP000287746"/>
    </source>
</evidence>
<evidence type="ECO:0000256" key="7">
    <source>
        <dbReference type="ARBA" id="ARBA00022723"/>
    </source>
</evidence>
<feature type="transmembrane region" description="Helical" evidence="13">
    <location>
        <begin position="142"/>
        <end position="163"/>
    </location>
</feature>
<name>A0A430G504_9SPHN</name>
<feature type="transmembrane region" description="Helical" evidence="13">
    <location>
        <begin position="85"/>
        <end position="107"/>
    </location>
</feature>
<keyword evidence="11 13" id="KW-0472">Membrane</keyword>
<comment type="caution">
    <text evidence="15">The sequence shown here is derived from an EMBL/GenBank/DDBJ whole genome shotgun (WGS) entry which is preliminary data.</text>
</comment>
<dbReference type="PANTHER" id="PTHR30529:SF1">
    <property type="entry name" value="CYTOCHROME B561 HOMOLOG 2"/>
    <property type="match status" value="1"/>
</dbReference>
<dbReference type="InterPro" id="IPR052168">
    <property type="entry name" value="Cytochrome_b561_oxidase"/>
</dbReference>
<comment type="subcellular location">
    <subcellularLocation>
        <location evidence="2">Cell membrane</location>
        <topology evidence="2">Multi-pass membrane protein</topology>
    </subcellularLocation>
</comment>
<dbReference type="AlphaFoldDB" id="A0A430G504"/>
<feature type="domain" description="Cytochrome b561 bacterial/Ni-hydrogenase" evidence="14">
    <location>
        <begin position="8"/>
        <end position="176"/>
    </location>
</feature>
<evidence type="ECO:0000256" key="1">
    <source>
        <dbReference type="ARBA" id="ARBA00001970"/>
    </source>
</evidence>
<sequence>MTDSALVRYSRGAILLHWLIAALLIFNLAYGFLHDSLPRDWRIMPIHKAIGITVLVLTLARIGWRLTHPAPSLPAHMAGWERIAAHVSHFLLYAFMLAIPLSGWAMASDPNPRPLTWFGLFDIPYLPVSEAMSEFGHEAHEILGYAALVLLLVHVGAAFRHHFLIRDEVMARMTPGVRVPAPPA</sequence>
<evidence type="ECO:0000313" key="15">
    <source>
        <dbReference type="EMBL" id="RSY86962.1"/>
    </source>
</evidence>
<evidence type="ECO:0000256" key="11">
    <source>
        <dbReference type="ARBA" id="ARBA00023136"/>
    </source>
</evidence>
<keyword evidence="3" id="KW-0813">Transport</keyword>
<organism evidence="15 16">
    <name type="scientific">Sphingomonas koreensis</name>
    <dbReference type="NCBI Taxonomy" id="93064"/>
    <lineage>
        <taxon>Bacteria</taxon>
        <taxon>Pseudomonadati</taxon>
        <taxon>Pseudomonadota</taxon>
        <taxon>Alphaproteobacteria</taxon>
        <taxon>Sphingomonadales</taxon>
        <taxon>Sphingomonadaceae</taxon>
        <taxon>Sphingomonas</taxon>
    </lineage>
</organism>
<dbReference type="GO" id="GO:0009055">
    <property type="term" value="F:electron transfer activity"/>
    <property type="evidence" value="ECO:0007669"/>
    <property type="project" value="InterPro"/>
</dbReference>
<feature type="transmembrane region" description="Helical" evidence="13">
    <location>
        <begin position="45"/>
        <end position="64"/>
    </location>
</feature>
<dbReference type="PANTHER" id="PTHR30529">
    <property type="entry name" value="CYTOCHROME B561"/>
    <property type="match status" value="1"/>
</dbReference>
<dbReference type="GO" id="GO:0046872">
    <property type="term" value="F:metal ion binding"/>
    <property type="evidence" value="ECO:0007669"/>
    <property type="project" value="UniProtKB-KW"/>
</dbReference>
<dbReference type="GO" id="GO:0005886">
    <property type="term" value="C:plasma membrane"/>
    <property type="evidence" value="ECO:0007669"/>
    <property type="project" value="UniProtKB-SubCell"/>
</dbReference>